<feature type="transmembrane region" description="Helical" evidence="1">
    <location>
        <begin position="284"/>
        <end position="302"/>
    </location>
</feature>
<dbReference type="AlphaFoldDB" id="L9WBS7"/>
<dbReference type="OrthoDB" id="10182at2157"/>
<evidence type="ECO:0000259" key="2">
    <source>
        <dbReference type="SMART" id="SM00014"/>
    </source>
</evidence>
<feature type="transmembrane region" description="Helical" evidence="1">
    <location>
        <begin position="229"/>
        <end position="246"/>
    </location>
</feature>
<evidence type="ECO:0000313" key="3">
    <source>
        <dbReference type="EMBL" id="ELY46909.1"/>
    </source>
</evidence>
<dbReference type="Proteomes" id="UP000011661">
    <property type="component" value="Unassembled WGS sequence"/>
</dbReference>
<accession>L9WBS7</accession>
<comment type="caution">
    <text evidence="3">The sequence shown here is derived from an EMBL/GenBank/DDBJ whole genome shotgun (WGS) entry which is preliminary data.</text>
</comment>
<evidence type="ECO:0000313" key="4">
    <source>
        <dbReference type="Proteomes" id="UP000011661"/>
    </source>
</evidence>
<dbReference type="InterPro" id="IPR000326">
    <property type="entry name" value="PAP2/HPO"/>
</dbReference>
<dbReference type="Pfam" id="PF01569">
    <property type="entry name" value="PAP2"/>
    <property type="match status" value="1"/>
</dbReference>
<keyword evidence="4" id="KW-1185">Reference proteome</keyword>
<dbReference type="Gene3D" id="1.20.144.10">
    <property type="entry name" value="Phosphatidic acid phosphatase type 2/haloperoxidase"/>
    <property type="match status" value="1"/>
</dbReference>
<feature type="transmembrane region" description="Helical" evidence="1">
    <location>
        <begin position="152"/>
        <end position="173"/>
    </location>
</feature>
<dbReference type="eggNOG" id="arCOG03058">
    <property type="taxonomic scope" value="Archaea"/>
</dbReference>
<feature type="transmembrane region" description="Helical" evidence="1">
    <location>
        <begin position="179"/>
        <end position="198"/>
    </location>
</feature>
<name>L9WBS7_9EURY</name>
<evidence type="ECO:0000256" key="1">
    <source>
        <dbReference type="SAM" id="Phobius"/>
    </source>
</evidence>
<feature type="transmembrane region" description="Helical" evidence="1">
    <location>
        <begin position="205"/>
        <end position="223"/>
    </location>
</feature>
<dbReference type="PANTHER" id="PTHR14969">
    <property type="entry name" value="SPHINGOSINE-1-PHOSPHATE PHOSPHOHYDROLASE"/>
    <property type="match status" value="1"/>
</dbReference>
<dbReference type="EMBL" id="AOHX01000028">
    <property type="protein sequence ID" value="ELY46909.1"/>
    <property type="molecule type" value="Genomic_DNA"/>
</dbReference>
<dbReference type="STRING" id="1230460.C495_05593"/>
<keyword evidence="1" id="KW-0472">Membrane</keyword>
<dbReference type="RefSeq" id="WP_008160806.1">
    <property type="nucleotide sequence ID" value="NZ_AOHX01000028.1"/>
</dbReference>
<feature type="domain" description="Phosphatidic acid phosphatase type 2/haloperoxidase" evidence="2">
    <location>
        <begin position="71"/>
        <end position="194"/>
    </location>
</feature>
<reference evidence="3 4" key="1">
    <citation type="journal article" date="2014" name="PLoS Genet.">
        <title>Phylogenetically driven sequencing of extremely halophilic archaea reveals strategies for static and dynamic osmo-response.</title>
        <authorList>
            <person name="Becker E.A."/>
            <person name="Seitzer P.M."/>
            <person name="Tritt A."/>
            <person name="Larsen D."/>
            <person name="Krusor M."/>
            <person name="Yao A.I."/>
            <person name="Wu D."/>
            <person name="Madern D."/>
            <person name="Eisen J.A."/>
            <person name="Darling A.E."/>
            <person name="Facciotti M.T."/>
        </authorList>
    </citation>
    <scope>NUCLEOTIDE SEQUENCE [LARGE SCALE GENOMIC DNA]</scope>
    <source>
        <strain evidence="3 4">JCM 14089</strain>
    </source>
</reference>
<sequence>MYRGGDLLETLHGSMPEWLLLLAALVTRLGDVWVVISITIAASWLLTWRRSTGEASPSQHGVTNTSEPPPAVWMVGVVVGGLAVMTALKYSFALPRPELVAATPSAVPPALESTYVATVTLGGYGFPSGHALGATVAYGLLALTVRTGTRRVRFAVAGVIVLAVSLSRVVLAVHYPGDIVAGIAVGGIYLIAMVWFLGRSPFDRVTTVFTLALGFALVSIAISGAAGRSVTYAALAAGGLAVWAFGHRRLRPFSLSRLTYHTGSATVSIGLLVGLAALDGSVAAVGPAAAIGALAVALAIIVS</sequence>
<feature type="transmembrane region" description="Helical" evidence="1">
    <location>
        <begin position="71"/>
        <end position="92"/>
    </location>
</feature>
<dbReference type="InterPro" id="IPR036938">
    <property type="entry name" value="PAP2/HPO_sf"/>
</dbReference>
<protein>
    <submittedName>
        <fullName evidence="3">Phosphoesterase PA-phosphatase-related protein</fullName>
    </submittedName>
</protein>
<feature type="transmembrane region" description="Helical" evidence="1">
    <location>
        <begin position="20"/>
        <end position="46"/>
    </location>
</feature>
<feature type="transmembrane region" description="Helical" evidence="1">
    <location>
        <begin position="124"/>
        <end position="145"/>
    </location>
</feature>
<feature type="transmembrane region" description="Helical" evidence="1">
    <location>
        <begin position="258"/>
        <end position="278"/>
    </location>
</feature>
<gene>
    <name evidence="3" type="ORF">C495_05593</name>
</gene>
<dbReference type="PATRIC" id="fig|1230460.4.peg.1135"/>
<dbReference type="PANTHER" id="PTHR14969:SF13">
    <property type="entry name" value="AT30094P"/>
    <property type="match status" value="1"/>
</dbReference>
<dbReference type="SUPFAM" id="SSF48317">
    <property type="entry name" value="Acid phosphatase/Vanadium-dependent haloperoxidase"/>
    <property type="match status" value="1"/>
</dbReference>
<proteinExistence type="predicted"/>
<dbReference type="SMART" id="SM00014">
    <property type="entry name" value="acidPPc"/>
    <property type="match status" value="1"/>
</dbReference>
<keyword evidence="1" id="KW-1133">Transmembrane helix</keyword>
<organism evidence="3 4">
    <name type="scientific">Natronorubrum sulfidifaciens JCM 14089</name>
    <dbReference type="NCBI Taxonomy" id="1230460"/>
    <lineage>
        <taxon>Archaea</taxon>
        <taxon>Methanobacteriati</taxon>
        <taxon>Methanobacteriota</taxon>
        <taxon>Stenosarchaea group</taxon>
        <taxon>Halobacteria</taxon>
        <taxon>Halobacteriales</taxon>
        <taxon>Natrialbaceae</taxon>
        <taxon>Natronorubrum</taxon>
    </lineage>
</organism>
<keyword evidence="1" id="KW-0812">Transmembrane</keyword>